<dbReference type="PANTHER" id="PTHR45339:SF1">
    <property type="entry name" value="HYBRID SIGNAL TRANSDUCTION HISTIDINE KINASE J"/>
    <property type="match status" value="1"/>
</dbReference>
<protein>
    <recommendedName>
        <fullName evidence="3">histidine kinase</fullName>
        <ecNumber evidence="3">2.7.13.3</ecNumber>
    </recommendedName>
</protein>
<evidence type="ECO:0000259" key="18">
    <source>
        <dbReference type="PROSITE" id="PS50109"/>
    </source>
</evidence>
<dbReference type="Pfam" id="PF00072">
    <property type="entry name" value="Response_reg"/>
    <property type="match status" value="1"/>
</dbReference>
<feature type="transmembrane region" description="Helical" evidence="17">
    <location>
        <begin position="6"/>
        <end position="27"/>
    </location>
</feature>
<feature type="modified residue" description="Phosphohistidine" evidence="15">
    <location>
        <position position="1005"/>
    </location>
</feature>
<keyword evidence="4" id="KW-1003">Cell membrane</keyword>
<keyword evidence="10" id="KW-0067">ATP-binding</keyword>
<evidence type="ECO:0000256" key="10">
    <source>
        <dbReference type="ARBA" id="ARBA00022840"/>
    </source>
</evidence>
<dbReference type="Pfam" id="PF16927">
    <property type="entry name" value="HisKA_7TM"/>
    <property type="match status" value="1"/>
</dbReference>
<dbReference type="FunFam" id="1.10.287.130:FF:000038">
    <property type="entry name" value="Sensory transduction histidine kinase"/>
    <property type="match status" value="1"/>
</dbReference>
<dbReference type="Pfam" id="PF02518">
    <property type="entry name" value="HATPase_c"/>
    <property type="match status" value="1"/>
</dbReference>
<feature type="modified residue" description="4-aspartylphosphate" evidence="16">
    <location>
        <position position="871"/>
    </location>
</feature>
<dbReference type="InterPro" id="IPR031621">
    <property type="entry name" value="HisKA_7TM"/>
</dbReference>
<dbReference type="Pfam" id="PF01590">
    <property type="entry name" value="GAF"/>
    <property type="match status" value="1"/>
</dbReference>
<dbReference type="SUPFAM" id="SSF55781">
    <property type="entry name" value="GAF domain-like"/>
    <property type="match status" value="1"/>
</dbReference>
<evidence type="ECO:0000256" key="7">
    <source>
        <dbReference type="ARBA" id="ARBA00022692"/>
    </source>
</evidence>
<dbReference type="STRING" id="758820.SAMN00777080_0397"/>
<keyword evidence="14" id="KW-0131">Cell cycle</keyword>
<reference evidence="22" key="1">
    <citation type="submission" date="2017-04" db="EMBL/GenBank/DDBJ databases">
        <authorList>
            <person name="Varghese N."/>
            <person name="Submissions S."/>
        </authorList>
    </citation>
    <scope>NUCLEOTIDE SEQUENCE [LARGE SCALE GENOMIC DNA]</scope>
    <source>
        <strain evidence="22">DSM 16537</strain>
    </source>
</reference>
<dbReference type="EC" id="2.7.13.3" evidence="3"/>
<dbReference type="SMART" id="SM00387">
    <property type="entry name" value="HATPase_c"/>
    <property type="match status" value="1"/>
</dbReference>
<dbReference type="PROSITE" id="PS50110">
    <property type="entry name" value="RESPONSE_REGULATORY"/>
    <property type="match status" value="1"/>
</dbReference>
<dbReference type="Proteomes" id="UP000192333">
    <property type="component" value="Chromosome I"/>
</dbReference>
<dbReference type="CDD" id="cd16922">
    <property type="entry name" value="HATPase_EvgS-ArcB-TorS-like"/>
    <property type="match status" value="1"/>
</dbReference>
<dbReference type="OrthoDB" id="9811889at2"/>
<dbReference type="InterPro" id="IPR011006">
    <property type="entry name" value="CheY-like_superfamily"/>
</dbReference>
<gene>
    <name evidence="21" type="ORF">SAMN00777080_0397</name>
</gene>
<evidence type="ECO:0000256" key="5">
    <source>
        <dbReference type="ARBA" id="ARBA00022553"/>
    </source>
</evidence>
<evidence type="ECO:0000256" key="14">
    <source>
        <dbReference type="ARBA" id="ARBA00023306"/>
    </source>
</evidence>
<dbReference type="InterPro" id="IPR036641">
    <property type="entry name" value="HPT_dom_sf"/>
</dbReference>
<dbReference type="Gene3D" id="3.30.450.40">
    <property type="match status" value="1"/>
</dbReference>
<feature type="domain" description="Response regulatory" evidence="19">
    <location>
        <begin position="820"/>
        <end position="938"/>
    </location>
</feature>
<feature type="transmembrane region" description="Helical" evidence="17">
    <location>
        <begin position="184"/>
        <end position="204"/>
    </location>
</feature>
<keyword evidence="11 17" id="KW-1133">Transmembrane helix</keyword>
<evidence type="ECO:0000256" key="16">
    <source>
        <dbReference type="PROSITE-ProRule" id="PRU00169"/>
    </source>
</evidence>
<dbReference type="InterPro" id="IPR003594">
    <property type="entry name" value="HATPase_dom"/>
</dbReference>
<dbReference type="Gene3D" id="3.40.50.2300">
    <property type="match status" value="1"/>
</dbReference>
<dbReference type="SUPFAM" id="SSF47226">
    <property type="entry name" value="Histidine-containing phosphotransfer domain, HPT domain"/>
    <property type="match status" value="1"/>
</dbReference>
<keyword evidence="5 16" id="KW-0597">Phosphoprotein</keyword>
<sequence>MNFEFYLNPYGIPAFLVSLLFITLTIFSFKRQNLQGERYFSYLMFASFLYSYFYSIELMTKDPGTIGFFYKLEFLGGVFIAPLLLLFTLKYSDKAKYINPIWIITMFGISFLFLVILFTNDYHHLFYGDISAADNSYFISITLERGIFHWLYAGYNSILILTANVLLLRMFFSVPKVYQKQVMIMMFGSFVPWIAYLFVVFGFYPFGLDPVPFLLGIAGVIIFWALFKHQLFIASPIAFKTIFEKLSDGVLILNEDGEIVAMNLAANTFISNFTELGITRIDQLIKICPELQVLLSSEIAEKRVEIDLPSENKTFSAYLKNIDNGGNQNSDSSHFKYLFLRDITEQKAIENIIKANEIALKNVNSNLIRNEKMLTSIAYATKELLSNQDFPKATQKAIALLGDGAGVDRAYLFENFQDEEGNIFCSQRFEWSALGVPAEIDNPDLRGLPVGLFGEGTQAMLKNRPYHAVVSQIDNDPELKELLESQDILSILLIPIYVQDYFWGYVGFDDCTRERVWSEAETALLISFADSISNAIERKTMEKTLIDSMEQAKEASVAKSEFLANMSHEIRTPLNGVIGFSDLLMKTDLDENQKGFLKSIVQSGNLLLDLINDILDFSKIEAGKLELNPEWTNLRSLAMETLKIIQPITKEKNLDIILTMDESLPEFAFVDTTRLKQILINLLSNAAKFTPKGHIELSIKGVGDTSKNTDFQSVSFSVIDSGIGISKEKEKVIFEAFAQEDNSTTRKYGGTGLGLSICSKLLGLMDSKLVLETEVGKGSEFKFKIDIPLSSNIAVTQKVTPEEPKAKVSTPQKSFEFSHKILLVDDNPVNMLLAKSIVKSILPSAIICEAYNGIEAVSQYTKEKPDMIFMDIQMPEMSGYEATQHIRLQETDHRVPIVALTAGTIKGETSRCLDAGMDDYLSKPVLVSDISGMIEKYLGPKSEIPVVSPLDTKISLNKLEEYRDSDPDFFKELLEVSYENINILRDKLKSSEEEKNLHAVKQTGHALKGVGLNLDFKELTTYSSAIENLNSLEESSNEVFKNAYEELDRIITSLKNELESIG</sequence>
<evidence type="ECO:0000256" key="15">
    <source>
        <dbReference type="PROSITE-ProRule" id="PRU00110"/>
    </source>
</evidence>
<feature type="transmembrane region" description="Helical" evidence="17">
    <location>
        <begin position="101"/>
        <end position="119"/>
    </location>
</feature>
<dbReference type="SUPFAM" id="SSF47384">
    <property type="entry name" value="Homodimeric domain of signal transducing histidine kinase"/>
    <property type="match status" value="1"/>
</dbReference>
<keyword evidence="6" id="KW-0808">Transferase</keyword>
<dbReference type="InterPro" id="IPR003661">
    <property type="entry name" value="HisK_dim/P_dom"/>
</dbReference>
<evidence type="ECO:0000256" key="3">
    <source>
        <dbReference type="ARBA" id="ARBA00012438"/>
    </source>
</evidence>
<dbReference type="PROSITE" id="PS50894">
    <property type="entry name" value="HPT"/>
    <property type="match status" value="1"/>
</dbReference>
<dbReference type="GO" id="GO:0005886">
    <property type="term" value="C:plasma membrane"/>
    <property type="evidence" value="ECO:0007669"/>
    <property type="project" value="UniProtKB-SubCell"/>
</dbReference>
<dbReference type="Pfam" id="PF00512">
    <property type="entry name" value="HisKA"/>
    <property type="match status" value="1"/>
</dbReference>
<proteinExistence type="predicted"/>
<name>A0A1W2GYY9_9BACT</name>
<dbReference type="GO" id="GO:0005524">
    <property type="term" value="F:ATP binding"/>
    <property type="evidence" value="ECO:0007669"/>
    <property type="project" value="UniProtKB-KW"/>
</dbReference>
<dbReference type="InterPro" id="IPR001789">
    <property type="entry name" value="Sig_transdc_resp-reg_receiver"/>
</dbReference>
<dbReference type="SMART" id="SM00448">
    <property type="entry name" value="REC"/>
    <property type="match status" value="1"/>
</dbReference>
<dbReference type="Gene3D" id="3.30.565.10">
    <property type="entry name" value="Histidine kinase-like ATPase, C-terminal domain"/>
    <property type="match status" value="1"/>
</dbReference>
<dbReference type="AlphaFoldDB" id="A0A1W2GYY9"/>
<dbReference type="PANTHER" id="PTHR45339">
    <property type="entry name" value="HYBRID SIGNAL TRANSDUCTION HISTIDINE KINASE J"/>
    <property type="match status" value="1"/>
</dbReference>
<dbReference type="PROSITE" id="PS50109">
    <property type="entry name" value="HIS_KIN"/>
    <property type="match status" value="1"/>
</dbReference>
<accession>A0A1W2GYY9</accession>
<dbReference type="CDD" id="cd17546">
    <property type="entry name" value="REC_hyHK_CKI1_RcsC-like"/>
    <property type="match status" value="1"/>
</dbReference>
<dbReference type="InterPro" id="IPR008207">
    <property type="entry name" value="Sig_transdc_His_kin_Hpt_dom"/>
</dbReference>
<dbReference type="Gene3D" id="1.20.120.160">
    <property type="entry name" value="HPT domain"/>
    <property type="match status" value="1"/>
</dbReference>
<dbReference type="InterPro" id="IPR029016">
    <property type="entry name" value="GAF-like_dom_sf"/>
</dbReference>
<dbReference type="PRINTS" id="PR00344">
    <property type="entry name" value="BCTRLSENSOR"/>
</dbReference>
<dbReference type="RefSeq" id="WP_084118724.1">
    <property type="nucleotide sequence ID" value="NZ_LT838813.1"/>
</dbReference>
<keyword evidence="22" id="KW-1185">Reference proteome</keyword>
<comment type="subcellular location">
    <subcellularLocation>
        <location evidence="2">Cell membrane</location>
        <topology evidence="2">Multi-pass membrane protein</topology>
    </subcellularLocation>
</comment>
<evidence type="ECO:0000259" key="19">
    <source>
        <dbReference type="PROSITE" id="PS50110"/>
    </source>
</evidence>
<keyword evidence="7 17" id="KW-0812">Transmembrane</keyword>
<evidence type="ECO:0000256" key="12">
    <source>
        <dbReference type="ARBA" id="ARBA00023012"/>
    </source>
</evidence>
<dbReference type="InterPro" id="IPR036097">
    <property type="entry name" value="HisK_dim/P_sf"/>
</dbReference>
<keyword evidence="8" id="KW-0547">Nucleotide-binding</keyword>
<evidence type="ECO:0000256" key="1">
    <source>
        <dbReference type="ARBA" id="ARBA00000085"/>
    </source>
</evidence>
<feature type="domain" description="Histidine kinase" evidence="18">
    <location>
        <begin position="565"/>
        <end position="789"/>
    </location>
</feature>
<dbReference type="InterPro" id="IPR003018">
    <property type="entry name" value="GAF"/>
</dbReference>
<dbReference type="CDD" id="cd00082">
    <property type="entry name" value="HisKA"/>
    <property type="match status" value="1"/>
</dbReference>
<feature type="domain" description="HPt" evidence="20">
    <location>
        <begin position="966"/>
        <end position="1062"/>
    </location>
</feature>
<evidence type="ECO:0000313" key="22">
    <source>
        <dbReference type="Proteomes" id="UP000192333"/>
    </source>
</evidence>
<dbReference type="GO" id="GO:0000155">
    <property type="term" value="F:phosphorelay sensor kinase activity"/>
    <property type="evidence" value="ECO:0007669"/>
    <property type="project" value="InterPro"/>
</dbReference>
<dbReference type="InterPro" id="IPR005467">
    <property type="entry name" value="His_kinase_dom"/>
</dbReference>
<keyword evidence="9 21" id="KW-0418">Kinase</keyword>
<dbReference type="SUPFAM" id="SSF52172">
    <property type="entry name" value="CheY-like"/>
    <property type="match status" value="1"/>
</dbReference>
<dbReference type="SUPFAM" id="SSF55874">
    <property type="entry name" value="ATPase domain of HSP90 chaperone/DNA topoisomerase II/histidine kinase"/>
    <property type="match status" value="1"/>
</dbReference>
<dbReference type="SMART" id="SM00388">
    <property type="entry name" value="HisKA"/>
    <property type="match status" value="1"/>
</dbReference>
<feature type="transmembrane region" description="Helical" evidence="17">
    <location>
        <begin position="39"/>
        <end position="56"/>
    </location>
</feature>
<feature type="transmembrane region" description="Helical" evidence="17">
    <location>
        <begin position="68"/>
        <end position="89"/>
    </location>
</feature>
<feature type="transmembrane region" description="Helical" evidence="17">
    <location>
        <begin position="210"/>
        <end position="227"/>
    </location>
</feature>
<evidence type="ECO:0000256" key="9">
    <source>
        <dbReference type="ARBA" id="ARBA00022777"/>
    </source>
</evidence>
<keyword evidence="12" id="KW-0902">Two-component regulatory system</keyword>
<dbReference type="InterPro" id="IPR004358">
    <property type="entry name" value="Sig_transdc_His_kin-like_C"/>
</dbReference>
<dbReference type="FunFam" id="3.30.565.10:FF:000010">
    <property type="entry name" value="Sensor histidine kinase RcsC"/>
    <property type="match status" value="1"/>
</dbReference>
<organism evidence="21 22">
    <name type="scientific">Aquiflexum balticum DSM 16537</name>
    <dbReference type="NCBI Taxonomy" id="758820"/>
    <lineage>
        <taxon>Bacteria</taxon>
        <taxon>Pseudomonadati</taxon>
        <taxon>Bacteroidota</taxon>
        <taxon>Cytophagia</taxon>
        <taxon>Cytophagales</taxon>
        <taxon>Cyclobacteriaceae</taxon>
        <taxon>Aquiflexum</taxon>
    </lineage>
</organism>
<evidence type="ECO:0000256" key="2">
    <source>
        <dbReference type="ARBA" id="ARBA00004651"/>
    </source>
</evidence>
<evidence type="ECO:0000256" key="13">
    <source>
        <dbReference type="ARBA" id="ARBA00023136"/>
    </source>
</evidence>
<evidence type="ECO:0000259" key="20">
    <source>
        <dbReference type="PROSITE" id="PS50894"/>
    </source>
</evidence>
<comment type="catalytic activity">
    <reaction evidence="1">
        <text>ATP + protein L-histidine = ADP + protein N-phospho-L-histidine.</text>
        <dbReference type="EC" id="2.7.13.3"/>
    </reaction>
</comment>
<evidence type="ECO:0000313" key="21">
    <source>
        <dbReference type="EMBL" id="SMD41863.1"/>
    </source>
</evidence>
<evidence type="ECO:0000256" key="6">
    <source>
        <dbReference type="ARBA" id="ARBA00022679"/>
    </source>
</evidence>
<evidence type="ECO:0000256" key="4">
    <source>
        <dbReference type="ARBA" id="ARBA00022475"/>
    </source>
</evidence>
<evidence type="ECO:0000256" key="17">
    <source>
        <dbReference type="SAM" id="Phobius"/>
    </source>
</evidence>
<feature type="transmembrane region" description="Helical" evidence="17">
    <location>
        <begin position="150"/>
        <end position="172"/>
    </location>
</feature>
<dbReference type="EMBL" id="LT838813">
    <property type="protein sequence ID" value="SMD41863.1"/>
    <property type="molecule type" value="Genomic_DNA"/>
</dbReference>
<evidence type="ECO:0000256" key="11">
    <source>
        <dbReference type="ARBA" id="ARBA00022989"/>
    </source>
</evidence>
<dbReference type="InterPro" id="IPR036890">
    <property type="entry name" value="HATPase_C_sf"/>
</dbReference>
<keyword evidence="13 17" id="KW-0472">Membrane</keyword>
<dbReference type="Gene3D" id="1.10.287.130">
    <property type="match status" value="1"/>
</dbReference>
<evidence type="ECO:0000256" key="8">
    <source>
        <dbReference type="ARBA" id="ARBA00022741"/>
    </source>
</evidence>
<dbReference type="SMART" id="SM00065">
    <property type="entry name" value="GAF"/>
    <property type="match status" value="1"/>
</dbReference>